<dbReference type="EMBL" id="JBIAZU010000001">
    <property type="protein sequence ID" value="MFF5288562.1"/>
    <property type="molecule type" value="Genomic_DNA"/>
</dbReference>
<gene>
    <name evidence="2" type="ORF">ACFY35_03935</name>
</gene>
<dbReference type="Proteomes" id="UP001602245">
    <property type="component" value="Unassembled WGS sequence"/>
</dbReference>
<keyword evidence="1" id="KW-0812">Transmembrane</keyword>
<feature type="transmembrane region" description="Helical" evidence="1">
    <location>
        <begin position="84"/>
        <end position="109"/>
    </location>
</feature>
<feature type="transmembrane region" description="Helical" evidence="1">
    <location>
        <begin position="51"/>
        <end position="72"/>
    </location>
</feature>
<name>A0ABW6W5I1_9ACTN</name>
<reference evidence="2 3" key="1">
    <citation type="submission" date="2024-10" db="EMBL/GenBank/DDBJ databases">
        <title>The Natural Products Discovery Center: Release of the First 8490 Sequenced Strains for Exploring Actinobacteria Biosynthetic Diversity.</title>
        <authorList>
            <person name="Kalkreuter E."/>
            <person name="Kautsar S.A."/>
            <person name="Yang D."/>
            <person name="Bader C.D."/>
            <person name="Teijaro C.N."/>
            <person name="Fluegel L."/>
            <person name="Davis C.M."/>
            <person name="Simpson J.R."/>
            <person name="Lauterbach L."/>
            <person name="Steele A.D."/>
            <person name="Gui C."/>
            <person name="Meng S."/>
            <person name="Li G."/>
            <person name="Viehrig K."/>
            <person name="Ye F."/>
            <person name="Su P."/>
            <person name="Kiefer A.F."/>
            <person name="Nichols A."/>
            <person name="Cepeda A.J."/>
            <person name="Yan W."/>
            <person name="Fan B."/>
            <person name="Jiang Y."/>
            <person name="Adhikari A."/>
            <person name="Zheng C.-J."/>
            <person name="Schuster L."/>
            <person name="Cowan T.M."/>
            <person name="Smanski M.J."/>
            <person name="Chevrette M.G."/>
            <person name="De Carvalho L.P.S."/>
            <person name="Shen B."/>
        </authorList>
    </citation>
    <scope>NUCLEOTIDE SEQUENCE [LARGE SCALE GENOMIC DNA]</scope>
    <source>
        <strain evidence="2 3">NPDC000087</strain>
    </source>
</reference>
<evidence type="ECO:0000256" key="1">
    <source>
        <dbReference type="SAM" id="Phobius"/>
    </source>
</evidence>
<evidence type="ECO:0000313" key="2">
    <source>
        <dbReference type="EMBL" id="MFF5288562.1"/>
    </source>
</evidence>
<dbReference type="RefSeq" id="WP_020508911.1">
    <property type="nucleotide sequence ID" value="NZ_JBIAZU010000001.1"/>
</dbReference>
<keyword evidence="3" id="KW-1185">Reference proteome</keyword>
<keyword evidence="1" id="KW-0472">Membrane</keyword>
<keyword evidence="1" id="KW-1133">Transmembrane helix</keyword>
<feature type="transmembrane region" description="Helical" evidence="1">
    <location>
        <begin position="115"/>
        <end position="138"/>
    </location>
</feature>
<comment type="caution">
    <text evidence="2">The sequence shown here is derived from an EMBL/GenBank/DDBJ whole genome shotgun (WGS) entry which is preliminary data.</text>
</comment>
<evidence type="ECO:0000313" key="3">
    <source>
        <dbReference type="Proteomes" id="UP001602245"/>
    </source>
</evidence>
<protein>
    <submittedName>
        <fullName evidence="2">Uncharacterized protein</fullName>
    </submittedName>
</protein>
<sequence length="154" mass="16335">MDPIDAELALAEVRARRSQVIDANSIPSWFWRAIGVLMVMFTAAVESRRPWLVAIGSVAYGIGLATTILLVVRQAKVQVRPSLIGIEGFLAIFGFTIVLVGIGVGLGLGLEAAGVGWPATLAVIPVAFGLAVGGPRLMGFLRRLMRSRPLAGDR</sequence>
<accession>A0ABW6W5I1</accession>
<organism evidence="2 3">
    <name type="scientific">Paractinoplanes globisporus</name>
    <dbReference type="NCBI Taxonomy" id="113565"/>
    <lineage>
        <taxon>Bacteria</taxon>
        <taxon>Bacillati</taxon>
        <taxon>Actinomycetota</taxon>
        <taxon>Actinomycetes</taxon>
        <taxon>Micromonosporales</taxon>
        <taxon>Micromonosporaceae</taxon>
        <taxon>Paractinoplanes</taxon>
    </lineage>
</organism>
<proteinExistence type="predicted"/>
<feature type="transmembrane region" description="Helical" evidence="1">
    <location>
        <begin position="26"/>
        <end position="45"/>
    </location>
</feature>